<reference evidence="1 2" key="1">
    <citation type="journal article" date="2018" name="Front. Plant Sci.">
        <title>Red Clover (Trifolium pratense) and Zigzag Clover (T. medium) - A Picture of Genomic Similarities and Differences.</title>
        <authorList>
            <person name="Dluhosova J."/>
            <person name="Istvanek J."/>
            <person name="Nedelnik J."/>
            <person name="Repkova J."/>
        </authorList>
    </citation>
    <scope>NUCLEOTIDE SEQUENCE [LARGE SCALE GENOMIC DNA]</scope>
    <source>
        <strain evidence="2">cv. 10/8</strain>
        <tissue evidence="1">Leaf</tissue>
    </source>
</reference>
<evidence type="ECO:0000313" key="2">
    <source>
        <dbReference type="Proteomes" id="UP000265520"/>
    </source>
</evidence>
<evidence type="ECO:0000313" key="1">
    <source>
        <dbReference type="EMBL" id="MCI48035.1"/>
    </source>
</evidence>
<keyword evidence="2" id="KW-1185">Reference proteome</keyword>
<dbReference type="Proteomes" id="UP000265520">
    <property type="component" value="Unassembled WGS sequence"/>
</dbReference>
<protein>
    <submittedName>
        <fullName evidence="1">Uncharacterized protein</fullName>
    </submittedName>
</protein>
<comment type="caution">
    <text evidence="1">The sequence shown here is derived from an EMBL/GenBank/DDBJ whole genome shotgun (WGS) entry which is preliminary data.</text>
</comment>
<sequence length="15" mass="1788">FEPPCSFLDIKIYTD</sequence>
<dbReference type="EMBL" id="LXQA010380669">
    <property type="protein sequence ID" value="MCI48035.1"/>
    <property type="molecule type" value="Genomic_DNA"/>
</dbReference>
<accession>A0A392SJA3</accession>
<name>A0A392SJA3_9FABA</name>
<organism evidence="1 2">
    <name type="scientific">Trifolium medium</name>
    <dbReference type="NCBI Taxonomy" id="97028"/>
    <lineage>
        <taxon>Eukaryota</taxon>
        <taxon>Viridiplantae</taxon>
        <taxon>Streptophyta</taxon>
        <taxon>Embryophyta</taxon>
        <taxon>Tracheophyta</taxon>
        <taxon>Spermatophyta</taxon>
        <taxon>Magnoliopsida</taxon>
        <taxon>eudicotyledons</taxon>
        <taxon>Gunneridae</taxon>
        <taxon>Pentapetalae</taxon>
        <taxon>rosids</taxon>
        <taxon>fabids</taxon>
        <taxon>Fabales</taxon>
        <taxon>Fabaceae</taxon>
        <taxon>Papilionoideae</taxon>
        <taxon>50 kb inversion clade</taxon>
        <taxon>NPAAA clade</taxon>
        <taxon>Hologalegina</taxon>
        <taxon>IRL clade</taxon>
        <taxon>Trifolieae</taxon>
        <taxon>Trifolium</taxon>
    </lineage>
</organism>
<proteinExistence type="predicted"/>
<feature type="non-terminal residue" evidence="1">
    <location>
        <position position="1"/>
    </location>
</feature>